<reference evidence="4" key="1">
    <citation type="journal article" date="2014" name="Int. J. Syst. Evol. Microbiol.">
        <title>Complete genome sequence of Corynebacterium casei LMG S-19264T (=DSM 44701T), isolated from a smear-ripened cheese.</title>
        <authorList>
            <consortium name="US DOE Joint Genome Institute (JGI-PGF)"/>
            <person name="Walter F."/>
            <person name="Albersmeier A."/>
            <person name="Kalinowski J."/>
            <person name="Ruckert C."/>
        </authorList>
    </citation>
    <scope>NUCLEOTIDE SEQUENCE</scope>
    <source>
        <strain evidence="4">KCTC 23310</strain>
    </source>
</reference>
<gene>
    <name evidence="4" type="ORF">GCM10007315_20250</name>
</gene>
<dbReference type="SUPFAM" id="SSF160909">
    <property type="entry name" value="ATP12-like"/>
    <property type="match status" value="1"/>
</dbReference>
<name>A0A918TNW2_9RHOB</name>
<dbReference type="PANTHER" id="PTHR21013:SF10">
    <property type="entry name" value="ATP SYNTHASE MITOCHONDRIAL F1 COMPLEX ASSEMBLY FACTOR 2"/>
    <property type="match status" value="1"/>
</dbReference>
<dbReference type="Gene3D" id="3.30.2180.10">
    <property type="entry name" value="ATP12-like"/>
    <property type="match status" value="1"/>
</dbReference>
<dbReference type="Gene3D" id="1.10.3580.10">
    <property type="entry name" value="ATP12 ATPase"/>
    <property type="match status" value="1"/>
</dbReference>
<proteinExistence type="inferred from homology"/>
<accession>A0A918TNW2</accession>
<dbReference type="InterPro" id="IPR023335">
    <property type="entry name" value="ATP12_ortho_dom_sf"/>
</dbReference>
<evidence type="ECO:0000313" key="5">
    <source>
        <dbReference type="Proteomes" id="UP000638981"/>
    </source>
</evidence>
<keyword evidence="3" id="KW-0143">Chaperone</keyword>
<evidence type="ECO:0000256" key="1">
    <source>
        <dbReference type="ARBA" id="ARBA00008231"/>
    </source>
</evidence>
<comment type="caution">
    <text evidence="4">The sequence shown here is derived from an EMBL/GenBank/DDBJ whole genome shotgun (WGS) entry which is preliminary data.</text>
</comment>
<dbReference type="EMBL" id="BMYJ01000005">
    <property type="protein sequence ID" value="GHC56811.1"/>
    <property type="molecule type" value="Genomic_DNA"/>
</dbReference>
<dbReference type="AlphaFoldDB" id="A0A918TNW2"/>
<keyword evidence="2" id="KW-0809">Transit peptide</keyword>
<organism evidence="4 5">
    <name type="scientific">Neogemmobacter tilapiae</name>
    <dbReference type="NCBI Taxonomy" id="875041"/>
    <lineage>
        <taxon>Bacteria</taxon>
        <taxon>Pseudomonadati</taxon>
        <taxon>Pseudomonadota</taxon>
        <taxon>Alphaproteobacteria</taxon>
        <taxon>Rhodobacterales</taxon>
        <taxon>Paracoccaceae</taxon>
        <taxon>Neogemmobacter</taxon>
    </lineage>
</organism>
<evidence type="ECO:0000313" key="4">
    <source>
        <dbReference type="EMBL" id="GHC56811.1"/>
    </source>
</evidence>
<dbReference type="InterPro" id="IPR011419">
    <property type="entry name" value="ATP12_ATP_synth-F1-assembly"/>
</dbReference>
<dbReference type="RefSeq" id="WP_189411535.1">
    <property type="nucleotide sequence ID" value="NZ_BMYJ01000005.1"/>
</dbReference>
<dbReference type="GO" id="GO:0043461">
    <property type="term" value="P:proton-transporting ATP synthase complex assembly"/>
    <property type="evidence" value="ECO:0007669"/>
    <property type="project" value="InterPro"/>
</dbReference>
<sequence length="240" mass="25878">MAAGWTAKRFWKETGVAVVDDGYAVVLDGRGVKTPAKRALVLPTGALAQAVAEEWEAQQGQIRPDTMPLTRTANSALDKVAPQFAEVANLLAAYGGHDLLCYRATGPAALAARQAELWNPMLEWAAAQFAAPLLVTQGVVPVDQPPASVQALADQVHRLNAFELAAFHDLVAITGSLVLALAFTHDRLTLEQLWAIARVDEDWQATQWGQDDEAVEVARLKQSALESAGRFWALCRSQSA</sequence>
<evidence type="ECO:0000256" key="2">
    <source>
        <dbReference type="ARBA" id="ARBA00022946"/>
    </source>
</evidence>
<keyword evidence="5" id="KW-1185">Reference proteome</keyword>
<dbReference type="Proteomes" id="UP000638981">
    <property type="component" value="Unassembled WGS sequence"/>
</dbReference>
<dbReference type="PANTHER" id="PTHR21013">
    <property type="entry name" value="ATP SYNTHASE MITOCHONDRIAL F1 COMPLEX ASSEMBLY FACTOR 2/ATP12 PROTEIN, MITOCHONDRIAL PRECURSOR"/>
    <property type="match status" value="1"/>
</dbReference>
<dbReference type="Pfam" id="PF07542">
    <property type="entry name" value="ATP12"/>
    <property type="match status" value="1"/>
</dbReference>
<reference evidence="4" key="2">
    <citation type="submission" date="2020-09" db="EMBL/GenBank/DDBJ databases">
        <authorList>
            <person name="Sun Q."/>
            <person name="Kim S."/>
        </authorList>
    </citation>
    <scope>NUCLEOTIDE SEQUENCE</scope>
    <source>
        <strain evidence="4">KCTC 23310</strain>
    </source>
</reference>
<comment type="similarity">
    <text evidence="1">Belongs to the ATP12 family.</text>
</comment>
<dbReference type="InterPro" id="IPR042272">
    <property type="entry name" value="ATP12_ATP_synth-F1-assembly_N"/>
</dbReference>
<protein>
    <submittedName>
        <fullName evidence="4">ATPase</fullName>
    </submittedName>
</protein>
<evidence type="ECO:0000256" key="3">
    <source>
        <dbReference type="ARBA" id="ARBA00023186"/>
    </source>
</evidence>